<dbReference type="GO" id="GO:0003677">
    <property type="term" value="F:DNA binding"/>
    <property type="evidence" value="ECO:0007669"/>
    <property type="project" value="UniProtKB-KW"/>
</dbReference>
<evidence type="ECO:0000259" key="4">
    <source>
        <dbReference type="PROSITE" id="PS50995"/>
    </source>
</evidence>
<dbReference type="SUPFAM" id="SSF46785">
    <property type="entry name" value="Winged helix' DNA-binding domain"/>
    <property type="match status" value="1"/>
</dbReference>
<dbReference type="PROSITE" id="PS01117">
    <property type="entry name" value="HTH_MARR_1"/>
    <property type="match status" value="1"/>
</dbReference>
<dbReference type="PANTHER" id="PTHR42756">
    <property type="entry name" value="TRANSCRIPTIONAL REGULATOR, MARR"/>
    <property type="match status" value="1"/>
</dbReference>
<reference evidence="5 6" key="1">
    <citation type="submission" date="2018-06" db="EMBL/GenBank/DDBJ databases">
        <authorList>
            <consortium name="Pathogen Informatics"/>
            <person name="Doyle S."/>
        </authorList>
    </citation>
    <scope>NUCLEOTIDE SEQUENCE [LARGE SCALE GENOMIC DNA]</scope>
    <source>
        <strain evidence="5 6">NCTC11179</strain>
    </source>
</reference>
<keyword evidence="1" id="KW-0805">Transcription regulation</keyword>
<dbReference type="PRINTS" id="PR00598">
    <property type="entry name" value="HTHMARR"/>
</dbReference>
<keyword evidence="2" id="KW-0238">DNA-binding</keyword>
<dbReference type="InterPro" id="IPR011991">
    <property type="entry name" value="ArsR-like_HTH"/>
</dbReference>
<dbReference type="EMBL" id="UGQL01000001">
    <property type="protein sequence ID" value="STZ27194.1"/>
    <property type="molecule type" value="Genomic_DNA"/>
</dbReference>
<evidence type="ECO:0000256" key="3">
    <source>
        <dbReference type="ARBA" id="ARBA00023163"/>
    </source>
</evidence>
<dbReference type="Pfam" id="PF01047">
    <property type="entry name" value="MarR"/>
    <property type="match status" value="1"/>
</dbReference>
<dbReference type="Gene3D" id="1.10.10.10">
    <property type="entry name" value="Winged helix-like DNA-binding domain superfamily/Winged helix DNA-binding domain"/>
    <property type="match status" value="1"/>
</dbReference>
<organism evidence="5 6">
    <name type="scientific">Myroides odoratus</name>
    <name type="common">Flavobacterium odoratum</name>
    <dbReference type="NCBI Taxonomy" id="256"/>
    <lineage>
        <taxon>Bacteria</taxon>
        <taxon>Pseudomonadati</taxon>
        <taxon>Bacteroidota</taxon>
        <taxon>Flavobacteriia</taxon>
        <taxon>Flavobacteriales</taxon>
        <taxon>Flavobacteriaceae</taxon>
        <taxon>Myroides</taxon>
    </lineage>
</organism>
<evidence type="ECO:0000256" key="1">
    <source>
        <dbReference type="ARBA" id="ARBA00023015"/>
    </source>
</evidence>
<dbReference type="Proteomes" id="UP000255024">
    <property type="component" value="Unassembled WGS sequence"/>
</dbReference>
<gene>
    <name evidence="5" type="ORF">NCTC11179_00727</name>
</gene>
<dbReference type="InterPro" id="IPR036388">
    <property type="entry name" value="WH-like_DNA-bd_sf"/>
</dbReference>
<dbReference type="CDD" id="cd00090">
    <property type="entry name" value="HTH_ARSR"/>
    <property type="match status" value="1"/>
</dbReference>
<dbReference type="InterPro" id="IPR000835">
    <property type="entry name" value="HTH_MarR-typ"/>
</dbReference>
<accession>A0A378RJN3</accession>
<feature type="domain" description="HTH marR-type" evidence="4">
    <location>
        <begin position="1"/>
        <end position="146"/>
    </location>
</feature>
<evidence type="ECO:0000313" key="6">
    <source>
        <dbReference type="Proteomes" id="UP000255024"/>
    </source>
</evidence>
<dbReference type="RefSeq" id="WP_220182359.1">
    <property type="nucleotide sequence ID" value="NZ_UGQL01000001.1"/>
</dbReference>
<name>A0A378RJN3_MYROD</name>
<dbReference type="PROSITE" id="PS50995">
    <property type="entry name" value="HTH_MARR_2"/>
    <property type="match status" value="1"/>
</dbReference>
<dbReference type="InterPro" id="IPR023187">
    <property type="entry name" value="Tscrpt_reg_MarR-type_CS"/>
</dbReference>
<dbReference type="PANTHER" id="PTHR42756:SF1">
    <property type="entry name" value="TRANSCRIPTIONAL REPRESSOR OF EMRAB OPERON"/>
    <property type="match status" value="1"/>
</dbReference>
<proteinExistence type="predicted"/>
<evidence type="ECO:0000313" key="5">
    <source>
        <dbReference type="EMBL" id="STZ27194.1"/>
    </source>
</evidence>
<evidence type="ECO:0000256" key="2">
    <source>
        <dbReference type="ARBA" id="ARBA00023125"/>
    </source>
</evidence>
<dbReference type="InterPro" id="IPR036390">
    <property type="entry name" value="WH_DNA-bd_sf"/>
</dbReference>
<dbReference type="SMART" id="SM00347">
    <property type="entry name" value="HTH_MARR"/>
    <property type="match status" value="1"/>
</dbReference>
<protein>
    <submittedName>
        <fullName evidence="5">Transcriptional regulator SlyA</fullName>
    </submittedName>
</protein>
<sequence length="149" mass="16908">MLISKEGNKGMKSKEKAFYNLFTELQCSVLANASKSSVNGITATHYTILEYLYHNDMSTGKQIAQDFQISAPAISRQIKFLLEHDFIQQTQSTADRRTFYMSLTKKGKDVVTHSESFRASFTQKAHEVLTKEEIEVFQTLLAKIVQSTT</sequence>
<keyword evidence="6" id="KW-1185">Reference proteome</keyword>
<keyword evidence="3" id="KW-0804">Transcription</keyword>
<dbReference type="AlphaFoldDB" id="A0A378RJN3"/>
<dbReference type="GO" id="GO:0003700">
    <property type="term" value="F:DNA-binding transcription factor activity"/>
    <property type="evidence" value="ECO:0007669"/>
    <property type="project" value="InterPro"/>
</dbReference>